<name>A0AAE1E9D2_9GAST</name>
<gene>
    <name evidence="1" type="ORF">RRG08_054341</name>
</gene>
<dbReference type="EMBL" id="JAWDGP010000590">
    <property type="protein sequence ID" value="KAK3799214.1"/>
    <property type="molecule type" value="Genomic_DNA"/>
</dbReference>
<dbReference type="AlphaFoldDB" id="A0AAE1E9D2"/>
<evidence type="ECO:0000313" key="1">
    <source>
        <dbReference type="EMBL" id="KAK3799214.1"/>
    </source>
</evidence>
<accession>A0AAE1E9D2</accession>
<protein>
    <submittedName>
        <fullName evidence="1">Uncharacterized protein</fullName>
    </submittedName>
</protein>
<evidence type="ECO:0000313" key="2">
    <source>
        <dbReference type="Proteomes" id="UP001283361"/>
    </source>
</evidence>
<comment type="caution">
    <text evidence="1">The sequence shown here is derived from an EMBL/GenBank/DDBJ whole genome shotgun (WGS) entry which is preliminary data.</text>
</comment>
<reference evidence="1" key="1">
    <citation type="journal article" date="2023" name="G3 (Bethesda)">
        <title>A reference genome for the long-term kleptoplast-retaining sea slug Elysia crispata morphotype clarki.</title>
        <authorList>
            <person name="Eastman K.E."/>
            <person name="Pendleton A.L."/>
            <person name="Shaikh M.A."/>
            <person name="Suttiyut T."/>
            <person name="Ogas R."/>
            <person name="Tomko P."/>
            <person name="Gavelis G."/>
            <person name="Widhalm J.R."/>
            <person name="Wisecaver J.H."/>
        </authorList>
    </citation>
    <scope>NUCLEOTIDE SEQUENCE</scope>
    <source>
        <strain evidence="1">ECLA1</strain>
    </source>
</reference>
<organism evidence="1 2">
    <name type="scientific">Elysia crispata</name>
    <name type="common">lettuce slug</name>
    <dbReference type="NCBI Taxonomy" id="231223"/>
    <lineage>
        <taxon>Eukaryota</taxon>
        <taxon>Metazoa</taxon>
        <taxon>Spiralia</taxon>
        <taxon>Lophotrochozoa</taxon>
        <taxon>Mollusca</taxon>
        <taxon>Gastropoda</taxon>
        <taxon>Heterobranchia</taxon>
        <taxon>Euthyneura</taxon>
        <taxon>Panpulmonata</taxon>
        <taxon>Sacoglossa</taxon>
        <taxon>Placobranchoidea</taxon>
        <taxon>Plakobranchidae</taxon>
        <taxon>Elysia</taxon>
    </lineage>
</organism>
<sequence length="77" mass="8905">MHLGQEWMEETWLYRLQFAYLAMAIVRFVSAFCRALRDKSANLKSGANGVEIDKVWYKEAVAEYEADEEIGLQQASQ</sequence>
<proteinExistence type="predicted"/>
<dbReference type="Proteomes" id="UP001283361">
    <property type="component" value="Unassembled WGS sequence"/>
</dbReference>
<keyword evidence="2" id="KW-1185">Reference proteome</keyword>